<gene>
    <name evidence="7" type="primary">pcnB</name>
    <name evidence="13" type="ORF">SAMN02745746_01174</name>
</gene>
<sequence>MIRKLIRRVLELPAGVVGKRRVKPRVIPLSQHGVRRDRLSHAALKVTSRLQEAGFTAYVVGGAVRDLLLDVNPKDFDVATSATPEQVHHLFRRSRIIGRRFKIVHVMVGPETIEVTTFRGGSIDDTNETGRIMADNSYGSQEEDAHRRDFTVNALFYDPSDESIVDYHHGVKDLQARKLVMIGQPARRYQEDPVRMLRAVRLAAKLNFEIDENTRKPIRAHAHLLKKEPPARLFDEMLKLLMSGQAYSCLCKLREEGLSRGVFPLLDAVLDEEGKDEFLRLGLQSTDVRIREDKPVSVGFLLATLLWRQVSQQWTARLKSGERPVQALFDAIAEVESLQDNEFAIPRRFSATMREIWLQQPRFDNRSGQRPFRFLEQPRFRAAFDFLSLRAEAGEVPMSLVQWWDDFQHADHDERQELIANVREEGSSSGAPAKKRKRRRSSQRRREGGEQGVES</sequence>
<protein>
    <recommendedName>
        <fullName evidence="7">Poly(A) polymerase I</fullName>
        <shortName evidence="7">PAP I</shortName>
        <ecNumber evidence="7">2.7.7.19</ecNumber>
    </recommendedName>
</protein>
<dbReference type="InterPro" id="IPR043519">
    <property type="entry name" value="NT_sf"/>
</dbReference>
<dbReference type="EMBL" id="FXAG01000004">
    <property type="protein sequence ID" value="SMF08169.1"/>
    <property type="molecule type" value="Genomic_DNA"/>
</dbReference>
<keyword evidence="14" id="KW-1185">Reference proteome</keyword>
<keyword evidence="4 7" id="KW-0067">ATP-binding</keyword>
<accession>A0A1Y6BGM8</accession>
<feature type="active site" evidence="7">
    <location>
        <position position="75"/>
    </location>
</feature>
<dbReference type="InterPro" id="IPR010206">
    <property type="entry name" value="PolA_pol_I"/>
</dbReference>
<dbReference type="AlphaFoldDB" id="A0A1Y6BGM8"/>
<evidence type="ECO:0000256" key="7">
    <source>
        <dbReference type="HAMAP-Rule" id="MF_00957"/>
    </source>
</evidence>
<dbReference type="CDD" id="cd05398">
    <property type="entry name" value="NT_ClassII-CCAase"/>
    <property type="match status" value="1"/>
</dbReference>
<dbReference type="InterPro" id="IPR002646">
    <property type="entry name" value="PolA_pol_head_dom"/>
</dbReference>
<keyword evidence="2 7" id="KW-0808">Transferase</keyword>
<dbReference type="SUPFAM" id="SSF81891">
    <property type="entry name" value="Poly A polymerase C-terminal region-like"/>
    <property type="match status" value="1"/>
</dbReference>
<dbReference type="GO" id="GO:0006397">
    <property type="term" value="P:mRNA processing"/>
    <property type="evidence" value="ECO:0007669"/>
    <property type="project" value="UniProtKB-KW"/>
</dbReference>
<dbReference type="Gene3D" id="1.10.3090.10">
    <property type="entry name" value="cca-adding enzyme, domain 2"/>
    <property type="match status" value="1"/>
</dbReference>
<dbReference type="Pfam" id="PF12626">
    <property type="entry name" value="PolyA_pol_arg_C"/>
    <property type="match status" value="1"/>
</dbReference>
<keyword evidence="1 7" id="KW-0507">mRNA processing</keyword>
<dbReference type="GO" id="GO:0005524">
    <property type="term" value="F:ATP binding"/>
    <property type="evidence" value="ECO:0007669"/>
    <property type="project" value="UniProtKB-UniRule"/>
</dbReference>
<dbReference type="PANTHER" id="PTHR43051:SF1">
    <property type="entry name" value="POLYNUCLEOTIDE ADENYLYLTRANSFERASE FAMILY PROTEIN"/>
    <property type="match status" value="1"/>
</dbReference>
<name>A0A1Y6BGM8_9NEIS</name>
<evidence type="ECO:0000256" key="4">
    <source>
        <dbReference type="ARBA" id="ARBA00022840"/>
    </source>
</evidence>
<dbReference type="Pfam" id="PF12627">
    <property type="entry name" value="PolyA_pol_RNAbd"/>
    <property type="match status" value="1"/>
</dbReference>
<dbReference type="SUPFAM" id="SSF81301">
    <property type="entry name" value="Nucleotidyltransferase"/>
    <property type="match status" value="1"/>
</dbReference>
<dbReference type="Gene3D" id="3.30.460.10">
    <property type="entry name" value="Beta Polymerase, domain 2"/>
    <property type="match status" value="1"/>
</dbReference>
<dbReference type="InterPro" id="IPR032828">
    <property type="entry name" value="PolyA_RNA-bd"/>
</dbReference>
<reference evidence="14" key="1">
    <citation type="submission" date="2017-04" db="EMBL/GenBank/DDBJ databases">
        <authorList>
            <person name="Varghese N."/>
            <person name="Submissions S."/>
        </authorList>
    </citation>
    <scope>NUCLEOTIDE SEQUENCE [LARGE SCALE GENOMIC DNA]</scope>
    <source>
        <strain evidence="14">DSM 22618</strain>
    </source>
</reference>
<feature type="active site" evidence="7">
    <location>
        <position position="149"/>
    </location>
</feature>
<dbReference type="GO" id="GO:1990817">
    <property type="term" value="F:poly(A) RNA polymerase activity"/>
    <property type="evidence" value="ECO:0007669"/>
    <property type="project" value="UniProtKB-UniRule"/>
</dbReference>
<evidence type="ECO:0000256" key="3">
    <source>
        <dbReference type="ARBA" id="ARBA00022741"/>
    </source>
</evidence>
<evidence type="ECO:0000256" key="2">
    <source>
        <dbReference type="ARBA" id="ARBA00022679"/>
    </source>
</evidence>
<dbReference type="Pfam" id="PF01743">
    <property type="entry name" value="PolyA_pol"/>
    <property type="match status" value="1"/>
</dbReference>
<dbReference type="RefSeq" id="WP_085275492.1">
    <property type="nucleotide sequence ID" value="NZ_FXAG01000004.1"/>
</dbReference>
<evidence type="ECO:0000256" key="1">
    <source>
        <dbReference type="ARBA" id="ARBA00022664"/>
    </source>
</evidence>
<comment type="catalytic activity">
    <reaction evidence="7">
        <text>RNA(n) + ATP = RNA(n)-3'-adenine ribonucleotide + diphosphate</text>
        <dbReference type="Rhea" id="RHEA:11332"/>
        <dbReference type="Rhea" id="RHEA-COMP:14527"/>
        <dbReference type="Rhea" id="RHEA-COMP:17347"/>
        <dbReference type="ChEBI" id="CHEBI:30616"/>
        <dbReference type="ChEBI" id="CHEBI:33019"/>
        <dbReference type="ChEBI" id="CHEBI:140395"/>
        <dbReference type="ChEBI" id="CHEBI:173115"/>
        <dbReference type="EC" id="2.7.7.19"/>
    </reaction>
</comment>
<keyword evidence="6 7" id="KW-0804">Transcription</keyword>
<organism evidence="13 14">
    <name type="scientific">Pseudogulbenkiania subflava DSM 22618</name>
    <dbReference type="NCBI Taxonomy" id="1123014"/>
    <lineage>
        <taxon>Bacteria</taxon>
        <taxon>Pseudomonadati</taxon>
        <taxon>Pseudomonadota</taxon>
        <taxon>Betaproteobacteria</taxon>
        <taxon>Neisseriales</taxon>
        <taxon>Chromobacteriaceae</taxon>
        <taxon>Pseudogulbenkiania</taxon>
    </lineage>
</organism>
<dbReference type="GO" id="GO:0043633">
    <property type="term" value="P:polyadenylation-dependent RNA catabolic process"/>
    <property type="evidence" value="ECO:0007669"/>
    <property type="project" value="InterPro"/>
</dbReference>
<evidence type="ECO:0000256" key="9">
    <source>
        <dbReference type="SAM" id="MobiDB-lite"/>
    </source>
</evidence>
<evidence type="ECO:0000259" key="12">
    <source>
        <dbReference type="Pfam" id="PF12627"/>
    </source>
</evidence>
<feature type="region of interest" description="Disordered" evidence="9">
    <location>
        <begin position="421"/>
        <end position="455"/>
    </location>
</feature>
<evidence type="ECO:0000313" key="13">
    <source>
        <dbReference type="EMBL" id="SMF08169.1"/>
    </source>
</evidence>
<dbReference type="HAMAP" id="MF_00957">
    <property type="entry name" value="PolyA_pol"/>
    <property type="match status" value="1"/>
</dbReference>
<dbReference type="InterPro" id="IPR052191">
    <property type="entry name" value="tRNA_ntf/polyA_polymerase_I"/>
</dbReference>
<dbReference type="NCBIfam" id="TIGR01942">
    <property type="entry name" value="pcnB"/>
    <property type="match status" value="1"/>
</dbReference>
<evidence type="ECO:0000256" key="5">
    <source>
        <dbReference type="ARBA" id="ARBA00022884"/>
    </source>
</evidence>
<proteinExistence type="inferred from homology"/>
<evidence type="ECO:0000256" key="8">
    <source>
        <dbReference type="RuleBase" id="RU003953"/>
    </source>
</evidence>
<evidence type="ECO:0000313" key="14">
    <source>
        <dbReference type="Proteomes" id="UP000192920"/>
    </source>
</evidence>
<dbReference type="GO" id="GO:0003723">
    <property type="term" value="F:RNA binding"/>
    <property type="evidence" value="ECO:0007669"/>
    <property type="project" value="UniProtKB-UniRule"/>
</dbReference>
<keyword evidence="5 7" id="KW-0694">RNA-binding</keyword>
<feature type="domain" description="Poly A polymerase head" evidence="10">
    <location>
        <begin position="57"/>
        <end position="179"/>
    </location>
</feature>
<feature type="domain" description="tRNA nucleotidyltransferase/poly(A) polymerase RNA and SrmB- binding" evidence="12">
    <location>
        <begin position="207"/>
        <end position="268"/>
    </location>
</feature>
<comment type="function">
    <text evidence="7">Adds poly(A) tail to the 3' end of many RNAs, which usually targets these RNAs for decay. Plays a significant role in the global control of gene expression, through influencing the rate of transcript degradation, and in the general RNA quality control.</text>
</comment>
<keyword evidence="3 7" id="KW-0547">Nucleotide-binding</keyword>
<comment type="similarity">
    <text evidence="7 8">Belongs to the tRNA nucleotidyltransferase/poly(A) polymerase family.</text>
</comment>
<evidence type="ECO:0000259" key="11">
    <source>
        <dbReference type="Pfam" id="PF12626"/>
    </source>
</evidence>
<dbReference type="PANTHER" id="PTHR43051">
    <property type="entry name" value="POLYNUCLEOTIDE ADENYLYLTRANSFERASE FAMILY PROTEIN"/>
    <property type="match status" value="1"/>
</dbReference>
<dbReference type="InterPro" id="IPR025866">
    <property type="entry name" value="PolyA_pol_arg_C_dom"/>
</dbReference>
<dbReference type="STRING" id="1123014.SAMN02745746_01174"/>
<feature type="compositionally biased region" description="Basic residues" evidence="9">
    <location>
        <begin position="433"/>
        <end position="443"/>
    </location>
</feature>
<dbReference type="Proteomes" id="UP000192920">
    <property type="component" value="Unassembled WGS sequence"/>
</dbReference>
<feature type="active site" evidence="7">
    <location>
        <position position="77"/>
    </location>
</feature>
<evidence type="ECO:0000256" key="6">
    <source>
        <dbReference type="ARBA" id="ARBA00023163"/>
    </source>
</evidence>
<feature type="domain" description="Polymerase A arginine-rich C-terminal" evidence="11">
    <location>
        <begin position="321"/>
        <end position="440"/>
    </location>
</feature>
<dbReference type="EC" id="2.7.7.19" evidence="7"/>
<evidence type="ECO:0000259" key="10">
    <source>
        <dbReference type="Pfam" id="PF01743"/>
    </source>
</evidence>